<keyword evidence="12" id="KW-1185">Reference proteome</keyword>
<dbReference type="Proteomes" id="UP001230268">
    <property type="component" value="Unassembled WGS sequence"/>
</dbReference>
<dbReference type="PRINTS" id="PR00789">
    <property type="entry name" value="OSIALOPTASE"/>
</dbReference>
<proteinExistence type="inferred from homology"/>
<comment type="subcellular location">
    <subcellularLocation>
        <location evidence="9">Cytoplasm</location>
    </subcellularLocation>
    <subcellularLocation>
        <location evidence="9">Nucleus</location>
    </subcellularLocation>
</comment>
<accession>A0AAD8LS63</accession>
<feature type="binding site" evidence="9">
    <location>
        <position position="177"/>
    </location>
    <ligand>
        <name>substrate</name>
    </ligand>
</feature>
<protein>
    <recommendedName>
        <fullName evidence="1">N(6)-L-threonylcarbamoyladenine synthase</fullName>
        <ecNumber evidence="1">2.3.1.234</ecNumber>
    </recommendedName>
    <alternativeName>
        <fullName evidence="7">N6-L-threonylcarbamoyladenine synthase</fullName>
    </alternativeName>
</protein>
<feature type="binding site" evidence="9">
    <location>
        <position position="320"/>
    </location>
    <ligand>
        <name>a divalent metal cation</name>
        <dbReference type="ChEBI" id="CHEBI:60240"/>
    </ligand>
</feature>
<evidence type="ECO:0000256" key="9">
    <source>
        <dbReference type="HAMAP-Rule" id="MF_03180"/>
    </source>
</evidence>
<feature type="binding site" evidence="9">
    <location>
        <position position="196"/>
    </location>
    <ligand>
        <name>substrate</name>
    </ligand>
</feature>
<evidence type="ECO:0000256" key="4">
    <source>
        <dbReference type="ARBA" id="ARBA00022694"/>
    </source>
</evidence>
<evidence type="ECO:0000259" key="10">
    <source>
        <dbReference type="Pfam" id="PF00814"/>
    </source>
</evidence>
<feature type="binding site" evidence="9">
    <location>
        <begin position="143"/>
        <end position="147"/>
    </location>
    <ligand>
        <name>substrate</name>
    </ligand>
</feature>
<dbReference type="GO" id="GO:0005634">
    <property type="term" value="C:nucleus"/>
    <property type="evidence" value="ECO:0007669"/>
    <property type="project" value="UniProtKB-SubCell"/>
</dbReference>
<dbReference type="AlphaFoldDB" id="A0AAD8LS63"/>
<comment type="cofactor">
    <cofactor evidence="9">
        <name>a divalent metal cation</name>
        <dbReference type="ChEBI" id="CHEBI:60240"/>
    </cofactor>
    <text evidence="9">Binds 1 divalent metal cation per subunit.</text>
</comment>
<gene>
    <name evidence="11" type="ORF">BgAZ_302230</name>
</gene>
<keyword evidence="6 9" id="KW-0012">Acyltransferase</keyword>
<comment type="similarity">
    <text evidence="9">Belongs to the KAE1 / TsaD family.</text>
</comment>
<dbReference type="GO" id="GO:0000408">
    <property type="term" value="C:EKC/KEOPS complex"/>
    <property type="evidence" value="ECO:0007669"/>
    <property type="project" value="InterPro"/>
</dbReference>
<comment type="caution">
    <text evidence="11">The sequence shown here is derived from an EMBL/GenBank/DDBJ whole genome shotgun (WGS) entry which is preliminary data.</text>
</comment>
<dbReference type="GO" id="GO:0046872">
    <property type="term" value="F:metal ion binding"/>
    <property type="evidence" value="ECO:0007669"/>
    <property type="project" value="UniProtKB-KW"/>
</dbReference>
<evidence type="ECO:0000256" key="2">
    <source>
        <dbReference type="ARBA" id="ARBA00022490"/>
    </source>
</evidence>
<keyword evidence="5 9" id="KW-0479">Metal-binding</keyword>
<feature type="domain" description="Gcp-like" evidence="10">
    <location>
        <begin position="42"/>
        <end position="327"/>
    </location>
</feature>
<dbReference type="GO" id="GO:0061711">
    <property type="term" value="F:tRNA N(6)-L-threonylcarbamoyladenine synthase activity"/>
    <property type="evidence" value="ECO:0007669"/>
    <property type="project" value="UniProtKB-EC"/>
</dbReference>
<evidence type="ECO:0000256" key="1">
    <source>
        <dbReference type="ARBA" id="ARBA00012156"/>
    </source>
</evidence>
<evidence type="ECO:0000313" key="11">
    <source>
        <dbReference type="EMBL" id="KAK1442705.1"/>
    </source>
</evidence>
<evidence type="ECO:0000256" key="5">
    <source>
        <dbReference type="ARBA" id="ARBA00022723"/>
    </source>
</evidence>
<reference evidence="11" key="1">
    <citation type="submission" date="2023-08" db="EMBL/GenBank/DDBJ databases">
        <title>Draft sequence of the Babesia gibsoni genome.</title>
        <authorList>
            <person name="Yamagishi J.Y."/>
            <person name="Xuan X.X."/>
        </authorList>
    </citation>
    <scope>NUCLEOTIDE SEQUENCE</scope>
    <source>
        <strain evidence="11">Azabu</strain>
    </source>
</reference>
<dbReference type="EMBL" id="JAVEPI010000003">
    <property type="protein sequence ID" value="KAK1442705.1"/>
    <property type="molecule type" value="Genomic_DNA"/>
</dbReference>
<sequence>MDASIRNERDLSSFFALGIEGSANKLGIAVVRGDGVLLSNVRRTYSPPDGEGFLPRHVAKHHRENMASLLNEALTTAGIDIDRISLICYTRGPGMGSALHVGALAAKTIHFMTDAPIVPVNHCVGHIEMGRFLSGYRRPVVLYVSGGNTQILAYDKKRQVYAIMGETLDIAAGNVLDRLARLLGLPNKPSPGLSIELAAREKGAKLIHLPYIVKGMDCCLSGMLTYCEQLIEKNKTMLTLGRISEDDYRAFVNDLCFSVQEHMFATLVEITERAMALMDANELLVVGGVGCNLRLQTMAQKMASDRGAKLYPMDERYCIDNGAMIAFTGLSDYLYGGGSDSVLQPKDVTISQRYRTDQCRATWI</sequence>
<evidence type="ECO:0000256" key="8">
    <source>
        <dbReference type="ARBA" id="ARBA00048117"/>
    </source>
</evidence>
<feature type="binding site" evidence="9">
    <location>
        <position position="143"/>
    </location>
    <ligand>
        <name>a divalent metal cation</name>
        <dbReference type="ChEBI" id="CHEBI:60240"/>
    </ligand>
</feature>
<dbReference type="PANTHER" id="PTHR11735">
    <property type="entry name" value="TRNA N6-ADENOSINE THREONYLCARBAMOYLTRANSFERASE"/>
    <property type="match status" value="1"/>
</dbReference>
<evidence type="ECO:0000256" key="7">
    <source>
        <dbReference type="ARBA" id="ARBA00030439"/>
    </source>
</evidence>
<dbReference type="GO" id="GO:0005737">
    <property type="term" value="C:cytoplasm"/>
    <property type="evidence" value="ECO:0007669"/>
    <property type="project" value="UniProtKB-SubCell"/>
</dbReference>
<keyword evidence="4 9" id="KW-0819">tRNA processing</keyword>
<evidence type="ECO:0000256" key="6">
    <source>
        <dbReference type="ARBA" id="ARBA00023315"/>
    </source>
</evidence>
<dbReference type="InterPro" id="IPR034680">
    <property type="entry name" value="Kae1_archaea_euk"/>
</dbReference>
<dbReference type="InterPro" id="IPR017861">
    <property type="entry name" value="KAE1/TsaD"/>
</dbReference>
<feature type="binding site" evidence="9">
    <location>
        <position position="122"/>
    </location>
    <ligand>
        <name>a divalent metal cation</name>
        <dbReference type="ChEBI" id="CHEBI:60240"/>
    </ligand>
</feature>
<dbReference type="PANTHER" id="PTHR11735:SF14">
    <property type="entry name" value="TRNA N6-ADENOSINE THREONYLCARBAMOYLTRANSFERASE"/>
    <property type="match status" value="1"/>
</dbReference>
<dbReference type="FunFam" id="3.30.420.40:FF:000038">
    <property type="entry name" value="Probable tRNA N6-adenosine threonylcarbamoyltransferase"/>
    <property type="match status" value="1"/>
</dbReference>
<keyword evidence="9" id="KW-0539">Nucleus</keyword>
<keyword evidence="2 9" id="KW-0963">Cytoplasm</keyword>
<dbReference type="Gene3D" id="3.30.420.40">
    <property type="match status" value="2"/>
</dbReference>
<feature type="binding site" evidence="9">
    <location>
        <position position="192"/>
    </location>
    <ligand>
        <name>substrate</name>
    </ligand>
</feature>
<dbReference type="InterPro" id="IPR000905">
    <property type="entry name" value="Gcp-like_dom"/>
</dbReference>
<dbReference type="NCBIfam" id="TIGR00329">
    <property type="entry name" value="gcp_kae1"/>
    <property type="match status" value="1"/>
</dbReference>
<dbReference type="Pfam" id="PF00814">
    <property type="entry name" value="TsaD"/>
    <property type="match status" value="1"/>
</dbReference>
<comment type="catalytic activity">
    <reaction evidence="8 9">
        <text>L-threonylcarbamoyladenylate + adenosine(37) in tRNA = N(6)-L-threonylcarbamoyladenosine(37) in tRNA + AMP + H(+)</text>
        <dbReference type="Rhea" id="RHEA:37059"/>
        <dbReference type="Rhea" id="RHEA-COMP:10162"/>
        <dbReference type="Rhea" id="RHEA-COMP:10163"/>
        <dbReference type="ChEBI" id="CHEBI:15378"/>
        <dbReference type="ChEBI" id="CHEBI:73682"/>
        <dbReference type="ChEBI" id="CHEBI:74411"/>
        <dbReference type="ChEBI" id="CHEBI:74418"/>
        <dbReference type="ChEBI" id="CHEBI:456215"/>
        <dbReference type="EC" id="2.3.1.234"/>
    </reaction>
</comment>
<organism evidence="11 12">
    <name type="scientific">Babesia gibsoni</name>
    <dbReference type="NCBI Taxonomy" id="33632"/>
    <lineage>
        <taxon>Eukaryota</taxon>
        <taxon>Sar</taxon>
        <taxon>Alveolata</taxon>
        <taxon>Apicomplexa</taxon>
        <taxon>Aconoidasida</taxon>
        <taxon>Piroplasmida</taxon>
        <taxon>Babesiidae</taxon>
        <taxon>Babesia</taxon>
    </lineage>
</organism>
<name>A0AAD8LS63_BABGI</name>
<dbReference type="EC" id="2.3.1.234" evidence="1"/>
<keyword evidence="3 9" id="KW-0808">Transferase</keyword>
<dbReference type="CDD" id="cd24132">
    <property type="entry name" value="ASKHA_NBD_OSGEP_like_euk"/>
    <property type="match status" value="1"/>
</dbReference>
<feature type="binding site" evidence="9">
    <location>
        <position position="126"/>
    </location>
    <ligand>
        <name>a divalent metal cation</name>
        <dbReference type="ChEBI" id="CHEBI:60240"/>
    </ligand>
</feature>
<feature type="binding site" evidence="9">
    <location>
        <position position="292"/>
    </location>
    <ligand>
        <name>substrate</name>
    </ligand>
</feature>
<dbReference type="HAMAP" id="MF_01446">
    <property type="entry name" value="Kae1"/>
    <property type="match status" value="1"/>
</dbReference>
<dbReference type="GO" id="GO:0002949">
    <property type="term" value="P:tRNA threonylcarbamoyladenosine modification"/>
    <property type="evidence" value="ECO:0007669"/>
    <property type="project" value="UniProtKB-UniRule"/>
</dbReference>
<dbReference type="InterPro" id="IPR043129">
    <property type="entry name" value="ATPase_NBD"/>
</dbReference>
<evidence type="ECO:0000256" key="3">
    <source>
        <dbReference type="ARBA" id="ARBA00022679"/>
    </source>
</evidence>
<evidence type="ECO:0000313" key="12">
    <source>
        <dbReference type="Proteomes" id="UP001230268"/>
    </source>
</evidence>
<dbReference type="SUPFAM" id="SSF53067">
    <property type="entry name" value="Actin-like ATPase domain"/>
    <property type="match status" value="1"/>
</dbReference>